<gene>
    <name evidence="1" type="ORF">DV733_12080</name>
</gene>
<dbReference type="InterPro" id="IPR019587">
    <property type="entry name" value="Polyketide_cyclase/dehydratase"/>
</dbReference>
<dbReference type="AlphaFoldDB" id="A0A4D6HDP7"/>
<name>A0A4D6HDP7_9EURY</name>
<dbReference type="Pfam" id="PF10604">
    <property type="entry name" value="Polyketide_cyc2"/>
    <property type="match status" value="1"/>
</dbReference>
<reference evidence="1 2" key="1">
    <citation type="journal article" date="2019" name="Nat. Commun.">
        <title>A new type of DNA phosphorothioation-based antiviral system in archaea.</title>
        <authorList>
            <person name="Xiong L."/>
            <person name="Liu S."/>
            <person name="Chen S."/>
            <person name="Xiao Y."/>
            <person name="Zhu B."/>
            <person name="Gao Y."/>
            <person name="Zhang Y."/>
            <person name="Chen B."/>
            <person name="Luo J."/>
            <person name="Deng Z."/>
            <person name="Chen X."/>
            <person name="Wang L."/>
            <person name="Chen S."/>
        </authorList>
    </citation>
    <scope>NUCLEOTIDE SEQUENCE [LARGE SCALE GENOMIC DNA]</scope>
    <source>
        <strain evidence="1 2">CBA1105</strain>
    </source>
</reference>
<dbReference type="Proteomes" id="UP000296706">
    <property type="component" value="Chromosome"/>
</dbReference>
<evidence type="ECO:0000313" key="2">
    <source>
        <dbReference type="Proteomes" id="UP000296706"/>
    </source>
</evidence>
<keyword evidence="2" id="KW-1185">Reference proteome</keyword>
<dbReference type="RefSeq" id="WP_049994472.1">
    <property type="nucleotide sequence ID" value="NZ_CP031310.1"/>
</dbReference>
<sequence>MDTLEVSTVVYCSKAEVYEFLLDFPRYTRLSKHLREVTQDGDGSPGTEYDLTFAWWKLSYTAHSRVTDVDPPDRIDWELTQDLDAHGSWLLEDDPDADGLDDGDHEVATRVRLLVEFDPHSAKPGAIDLPRFVSLSWVIEKVRPLIQDEAERVVRRLVADLEGESRSVELEIHTKPESV</sequence>
<proteinExistence type="predicted"/>
<dbReference type="InterPro" id="IPR023393">
    <property type="entry name" value="START-like_dom_sf"/>
</dbReference>
<evidence type="ECO:0000313" key="1">
    <source>
        <dbReference type="EMBL" id="QCC51920.1"/>
    </source>
</evidence>
<dbReference type="Gene3D" id="3.30.530.20">
    <property type="match status" value="1"/>
</dbReference>
<dbReference type="OrthoDB" id="167073at2157"/>
<accession>A0A4D6HDP7</accession>
<dbReference type="GeneID" id="39848611"/>
<dbReference type="SUPFAM" id="SSF55961">
    <property type="entry name" value="Bet v1-like"/>
    <property type="match status" value="1"/>
</dbReference>
<organism evidence="1 2">
    <name type="scientific">Halapricum salinum</name>
    <dbReference type="NCBI Taxonomy" id="1457250"/>
    <lineage>
        <taxon>Archaea</taxon>
        <taxon>Methanobacteriati</taxon>
        <taxon>Methanobacteriota</taxon>
        <taxon>Stenosarchaea group</taxon>
        <taxon>Halobacteria</taxon>
        <taxon>Halobacteriales</taxon>
        <taxon>Haloarculaceae</taxon>
        <taxon>Halapricum</taxon>
    </lineage>
</organism>
<dbReference type="EMBL" id="CP031310">
    <property type="protein sequence ID" value="QCC51920.1"/>
    <property type="molecule type" value="Genomic_DNA"/>
</dbReference>
<dbReference type="CDD" id="cd07812">
    <property type="entry name" value="SRPBCC"/>
    <property type="match status" value="1"/>
</dbReference>
<dbReference type="KEGG" id="hsn:DV733_12080"/>
<protein>
    <submittedName>
        <fullName evidence="1">SRPBCC family protein</fullName>
    </submittedName>
</protein>